<organism evidence="1 2">
    <name type="scientific">Polycladomyces subterraneus</name>
    <dbReference type="NCBI Taxonomy" id="1016997"/>
    <lineage>
        <taxon>Bacteria</taxon>
        <taxon>Bacillati</taxon>
        <taxon>Bacillota</taxon>
        <taxon>Bacilli</taxon>
        <taxon>Bacillales</taxon>
        <taxon>Thermoactinomycetaceae</taxon>
        <taxon>Polycladomyces</taxon>
    </lineage>
</organism>
<dbReference type="EMBL" id="JANRHH010000047">
    <property type="protein sequence ID" value="MDN4594876.1"/>
    <property type="molecule type" value="Genomic_DNA"/>
</dbReference>
<dbReference type="Gene3D" id="3.90.1560.10">
    <property type="entry name" value="ComB-like"/>
    <property type="match status" value="1"/>
</dbReference>
<comment type="caution">
    <text evidence="1">The sequence shown here is derived from an EMBL/GenBank/DDBJ whole genome shotgun (WGS) entry which is preliminary data.</text>
</comment>
<dbReference type="InterPro" id="IPR036702">
    <property type="entry name" value="ComB-like_sf"/>
</dbReference>
<evidence type="ECO:0000313" key="2">
    <source>
        <dbReference type="Proteomes" id="UP001174196"/>
    </source>
</evidence>
<reference evidence="1" key="1">
    <citation type="submission" date="2022-08" db="EMBL/GenBank/DDBJ databases">
        <title>Polycladomyces zharkentsis sp. nov., a novel thermophilic CMC and starch-degrading bacterium isolated from a geothermal spring in Kazakhstan.</title>
        <authorList>
            <person name="Mashzhan A."/>
            <person name="Kistaubaeva A."/>
            <person name="Javier-Lopez R."/>
            <person name="Birkeland N.-K."/>
        </authorList>
    </citation>
    <scope>NUCLEOTIDE SEQUENCE</scope>
    <source>
        <strain evidence="1">KSR 13</strain>
    </source>
</reference>
<sequence length="105" mass="11516">MFDQSPFECRVEWGFRGARDAAERGDITIIVDVLSFSSTVVTAVNVGALMFPHPPPLNDQAKAFADKVKAELIFGRAEAARLGKPSLSPVSFDPFMREKNLFCAP</sequence>
<evidence type="ECO:0000313" key="1">
    <source>
        <dbReference type="EMBL" id="MDN4594876.1"/>
    </source>
</evidence>
<name>A0ABT8IPZ9_9BACL</name>
<dbReference type="Proteomes" id="UP001174196">
    <property type="component" value="Unassembled WGS sequence"/>
</dbReference>
<dbReference type="SUPFAM" id="SSF142823">
    <property type="entry name" value="ComB-like"/>
    <property type="match status" value="1"/>
</dbReference>
<gene>
    <name evidence="1" type="ORF">NWF35_13455</name>
</gene>
<proteinExistence type="predicted"/>
<keyword evidence="2" id="KW-1185">Reference proteome</keyword>
<dbReference type="RefSeq" id="WP_301239762.1">
    <property type="nucleotide sequence ID" value="NZ_JANRHH010000047.1"/>
</dbReference>
<accession>A0ABT8IPZ9</accession>
<protein>
    <submittedName>
        <fullName evidence="1">2-phosphosulfolactate phosphatase</fullName>
    </submittedName>
</protein>